<feature type="transmembrane region" description="Helical" evidence="1">
    <location>
        <begin position="34"/>
        <end position="55"/>
    </location>
</feature>
<sequence>MTVAVRLVEALTLITIMGLITCLSLSVILAERAISVIMTFLGPAASIVQFGLLFIEKILVYALLSILGFVNTVITTLRVTGLA</sequence>
<feature type="transmembrane region" description="Helical" evidence="1">
    <location>
        <begin position="60"/>
        <end position="80"/>
    </location>
</feature>
<gene>
    <name evidence="2" type="ORF">DMAD_02864</name>
</gene>
<dbReference type="EMBL" id="AP029267">
    <property type="protein sequence ID" value="BFG03665.1"/>
    <property type="molecule type" value="Genomic_DNA"/>
</dbReference>
<organism evidence="2 3">
    <name type="scientific">Drosophila madeirensis</name>
    <name type="common">Fruit fly</name>
    <dbReference type="NCBI Taxonomy" id="30013"/>
    <lineage>
        <taxon>Eukaryota</taxon>
        <taxon>Metazoa</taxon>
        <taxon>Ecdysozoa</taxon>
        <taxon>Arthropoda</taxon>
        <taxon>Hexapoda</taxon>
        <taxon>Insecta</taxon>
        <taxon>Pterygota</taxon>
        <taxon>Neoptera</taxon>
        <taxon>Endopterygota</taxon>
        <taxon>Diptera</taxon>
        <taxon>Brachycera</taxon>
        <taxon>Muscomorpha</taxon>
        <taxon>Ephydroidea</taxon>
        <taxon>Drosophilidae</taxon>
        <taxon>Drosophila</taxon>
        <taxon>Sophophora</taxon>
    </lineage>
</organism>
<evidence type="ECO:0000313" key="3">
    <source>
        <dbReference type="Proteomes" id="UP001500889"/>
    </source>
</evidence>
<keyword evidence="1" id="KW-1133">Transmembrane helix</keyword>
<keyword evidence="1" id="KW-0812">Transmembrane</keyword>
<evidence type="ECO:0000256" key="1">
    <source>
        <dbReference type="SAM" id="Phobius"/>
    </source>
</evidence>
<keyword evidence="3" id="KW-1185">Reference proteome</keyword>
<dbReference type="AlphaFoldDB" id="A0AAU9G7V9"/>
<dbReference type="Proteomes" id="UP001500889">
    <property type="component" value="Chromosome E"/>
</dbReference>
<accession>A0AAU9G7V9</accession>
<feature type="transmembrane region" description="Helical" evidence="1">
    <location>
        <begin position="7"/>
        <end position="28"/>
    </location>
</feature>
<protein>
    <submittedName>
        <fullName evidence="2">Uncharacterized protein</fullName>
    </submittedName>
</protein>
<name>A0AAU9G7V9_DROMD</name>
<reference evidence="2 3" key="1">
    <citation type="submission" date="2024-02" db="EMBL/GenBank/DDBJ databases">
        <title>A chromosome-level genome assembly of Drosophila madeirensis, a fruit fly species endemic to Madeira island.</title>
        <authorList>
            <person name="Tomihara K."/>
            <person name="Llopart A."/>
            <person name="Yamamoto D."/>
        </authorList>
    </citation>
    <scope>NUCLEOTIDE SEQUENCE [LARGE SCALE GENOMIC DNA]</scope>
    <source>
        <strain evidence="2 3">RF1</strain>
    </source>
</reference>
<evidence type="ECO:0000313" key="2">
    <source>
        <dbReference type="EMBL" id="BFG03665.1"/>
    </source>
</evidence>
<keyword evidence="1" id="KW-0472">Membrane</keyword>
<proteinExistence type="predicted"/>